<dbReference type="EMBL" id="JACHFL010000024">
    <property type="protein sequence ID" value="MBB5365948.1"/>
    <property type="molecule type" value="Genomic_DNA"/>
</dbReference>
<dbReference type="SUPFAM" id="SSF52540">
    <property type="entry name" value="P-loop containing nucleoside triphosphate hydrolases"/>
    <property type="match status" value="1"/>
</dbReference>
<dbReference type="Proteomes" id="UP000552709">
    <property type="component" value="Unassembled WGS sequence"/>
</dbReference>
<dbReference type="PANTHER" id="PTHR13696">
    <property type="entry name" value="P-LOOP CONTAINING NUCLEOSIDE TRIPHOSPHATE HYDROLASE"/>
    <property type="match status" value="1"/>
</dbReference>
<dbReference type="AlphaFoldDB" id="A0A7W8JZZ0"/>
<dbReference type="RefSeq" id="WP_184137854.1">
    <property type="nucleotide sequence ID" value="NZ_JACHFL010000024.1"/>
</dbReference>
<dbReference type="PANTHER" id="PTHR13696:SF99">
    <property type="entry name" value="COBYRINIC ACID AC-DIAMIDE SYNTHASE"/>
    <property type="match status" value="1"/>
</dbReference>
<dbReference type="InterPro" id="IPR050678">
    <property type="entry name" value="DNA_Partitioning_ATPase"/>
</dbReference>
<dbReference type="Pfam" id="PF01656">
    <property type="entry name" value="CbiA"/>
    <property type="match status" value="1"/>
</dbReference>
<organism evidence="2 3">
    <name type="scientific">Deinococcus humi</name>
    <dbReference type="NCBI Taxonomy" id="662880"/>
    <lineage>
        <taxon>Bacteria</taxon>
        <taxon>Thermotogati</taxon>
        <taxon>Deinococcota</taxon>
        <taxon>Deinococci</taxon>
        <taxon>Deinococcales</taxon>
        <taxon>Deinococcaceae</taxon>
        <taxon>Deinococcus</taxon>
    </lineage>
</organism>
<name>A0A7W8JZZ0_9DEIO</name>
<dbReference type="CDD" id="cd02042">
    <property type="entry name" value="ParAB_family"/>
    <property type="match status" value="1"/>
</dbReference>
<gene>
    <name evidence="2" type="ORF">HNQ08_005074</name>
</gene>
<dbReference type="InterPro" id="IPR002586">
    <property type="entry name" value="CobQ/CobB/MinD/ParA_Nub-bd_dom"/>
</dbReference>
<dbReference type="InterPro" id="IPR027417">
    <property type="entry name" value="P-loop_NTPase"/>
</dbReference>
<sequence>MPKVISVGNKKGGVGKTTTAVQLAQAIGKQGKTVLLDADEALQCAVKWRSGDYASWNFDAVRYSAATEADTQGADFLVLDTRGGETGDNLLELSQQSDLLIIPTKPDGLSTDGLLETLHDLIDAGVKNYRVLIVANEGTRGEELREALAEQGIPVLNTIIRKSVAVGDAVVGRMPLEGFNQYSKRVALDYSAAAREVLNSVR</sequence>
<proteinExistence type="predicted"/>
<protein>
    <submittedName>
        <fullName evidence="2">Chromosome partitioning protein</fullName>
    </submittedName>
</protein>
<evidence type="ECO:0000259" key="1">
    <source>
        <dbReference type="Pfam" id="PF01656"/>
    </source>
</evidence>
<reference evidence="2 3" key="1">
    <citation type="submission" date="2020-08" db="EMBL/GenBank/DDBJ databases">
        <title>Genomic Encyclopedia of Type Strains, Phase IV (KMG-IV): sequencing the most valuable type-strain genomes for metagenomic binning, comparative biology and taxonomic classification.</title>
        <authorList>
            <person name="Goeker M."/>
        </authorList>
    </citation>
    <scope>NUCLEOTIDE SEQUENCE [LARGE SCALE GENOMIC DNA]</scope>
    <source>
        <strain evidence="2 3">DSM 27939</strain>
    </source>
</reference>
<comment type="caution">
    <text evidence="2">The sequence shown here is derived from an EMBL/GenBank/DDBJ whole genome shotgun (WGS) entry which is preliminary data.</text>
</comment>
<dbReference type="Gene3D" id="3.40.50.300">
    <property type="entry name" value="P-loop containing nucleotide triphosphate hydrolases"/>
    <property type="match status" value="1"/>
</dbReference>
<keyword evidence="3" id="KW-1185">Reference proteome</keyword>
<feature type="domain" description="CobQ/CobB/MinD/ParA nucleotide binding" evidence="1">
    <location>
        <begin position="5"/>
        <end position="171"/>
    </location>
</feature>
<evidence type="ECO:0000313" key="3">
    <source>
        <dbReference type="Proteomes" id="UP000552709"/>
    </source>
</evidence>
<evidence type="ECO:0000313" key="2">
    <source>
        <dbReference type="EMBL" id="MBB5365948.1"/>
    </source>
</evidence>
<accession>A0A7W8JZZ0</accession>